<keyword evidence="2" id="KW-1185">Reference proteome</keyword>
<comment type="caution">
    <text evidence="1">The sequence shown here is derived from an EMBL/GenBank/DDBJ whole genome shotgun (WGS) entry which is preliminary data.</text>
</comment>
<name>A0ABX5Q224_9FLAO</name>
<dbReference type="Proteomes" id="UP000248584">
    <property type="component" value="Unassembled WGS sequence"/>
</dbReference>
<dbReference type="EMBL" id="QKZR01000001">
    <property type="protein sequence ID" value="PZX44119.1"/>
    <property type="molecule type" value="Genomic_DNA"/>
</dbReference>
<dbReference type="RefSeq" id="WP_015361959.1">
    <property type="nucleotide sequence ID" value="NZ_QKZR01000001.1"/>
</dbReference>
<gene>
    <name evidence="1" type="ORF">LX97_01128</name>
</gene>
<proteinExistence type="predicted"/>
<evidence type="ECO:0008006" key="3">
    <source>
        <dbReference type="Google" id="ProtNLM"/>
    </source>
</evidence>
<reference evidence="1 2" key="1">
    <citation type="submission" date="2018-06" db="EMBL/GenBank/DDBJ databases">
        <title>Genomic Encyclopedia of Archaeal and Bacterial Type Strains, Phase II (KMG-II): from individual species to whole genera.</title>
        <authorList>
            <person name="Goeker M."/>
        </authorList>
    </citation>
    <scope>NUCLEOTIDE SEQUENCE [LARGE SCALE GENOMIC DNA]</scope>
    <source>
        <strain evidence="1 2">DSM 17205</strain>
    </source>
</reference>
<protein>
    <recommendedName>
        <fullName evidence="3">Lipoprotein</fullName>
    </recommendedName>
</protein>
<sequence>MKNIILLISIIVFLNSCDSDDNDCQGIDCLPPITQTGAGTFGCLVNGEPFVDNSGSFNCFYQLVDGEYFFNICGLDETGIVSDICLRTNQKEIGINQYLDIESNDVGNFFASIAVDDDGLRFFDSSSSTTGAITITEFIANSNVVSATFEFSVIDPNTGTLYNITNGRFDAIFTQ</sequence>
<organism evidence="1 2">
    <name type="scientific">Nonlabens dokdonensis</name>
    <dbReference type="NCBI Taxonomy" id="328515"/>
    <lineage>
        <taxon>Bacteria</taxon>
        <taxon>Pseudomonadati</taxon>
        <taxon>Bacteroidota</taxon>
        <taxon>Flavobacteriia</taxon>
        <taxon>Flavobacteriales</taxon>
        <taxon>Flavobacteriaceae</taxon>
        <taxon>Nonlabens</taxon>
    </lineage>
</organism>
<evidence type="ECO:0000313" key="2">
    <source>
        <dbReference type="Proteomes" id="UP000248584"/>
    </source>
</evidence>
<accession>A0ABX5Q224</accession>
<evidence type="ECO:0000313" key="1">
    <source>
        <dbReference type="EMBL" id="PZX44119.1"/>
    </source>
</evidence>